<dbReference type="EC" id="2.7.7.49" evidence="1"/>
<keyword evidence="6" id="KW-0378">Hydrolase</keyword>
<evidence type="ECO:0000259" key="9">
    <source>
        <dbReference type="Pfam" id="PF17917"/>
    </source>
</evidence>
<evidence type="ECO:0000256" key="2">
    <source>
        <dbReference type="ARBA" id="ARBA00022679"/>
    </source>
</evidence>
<dbReference type="Pfam" id="PF17919">
    <property type="entry name" value="RT_RNaseH_2"/>
    <property type="match status" value="1"/>
</dbReference>
<gene>
    <name evidence="11" type="ORF">QE152_g9258</name>
</gene>
<dbReference type="PANTHER" id="PTHR37984">
    <property type="entry name" value="PROTEIN CBG26694"/>
    <property type="match status" value="1"/>
</dbReference>
<keyword evidence="12" id="KW-1185">Reference proteome</keyword>
<dbReference type="GO" id="GO:0003964">
    <property type="term" value="F:RNA-directed DNA polymerase activity"/>
    <property type="evidence" value="ECO:0007669"/>
    <property type="project" value="UniProtKB-KW"/>
</dbReference>
<keyword evidence="7 11" id="KW-0695">RNA-directed DNA polymerase</keyword>
<organism evidence="11 12">
    <name type="scientific">Popillia japonica</name>
    <name type="common">Japanese beetle</name>
    <dbReference type="NCBI Taxonomy" id="7064"/>
    <lineage>
        <taxon>Eukaryota</taxon>
        <taxon>Metazoa</taxon>
        <taxon>Ecdysozoa</taxon>
        <taxon>Arthropoda</taxon>
        <taxon>Hexapoda</taxon>
        <taxon>Insecta</taxon>
        <taxon>Pterygota</taxon>
        <taxon>Neoptera</taxon>
        <taxon>Endopterygota</taxon>
        <taxon>Coleoptera</taxon>
        <taxon>Polyphaga</taxon>
        <taxon>Scarabaeiformia</taxon>
        <taxon>Scarabaeidae</taxon>
        <taxon>Rutelinae</taxon>
        <taxon>Popillia</taxon>
    </lineage>
</organism>
<dbReference type="EMBL" id="JASPKY010000078">
    <property type="protein sequence ID" value="KAK9739166.1"/>
    <property type="molecule type" value="Genomic_DNA"/>
</dbReference>
<keyword evidence="3" id="KW-0548">Nucleotidyltransferase</keyword>
<dbReference type="SUPFAM" id="SSF56672">
    <property type="entry name" value="DNA/RNA polymerases"/>
    <property type="match status" value="2"/>
</dbReference>
<reference evidence="11 12" key="1">
    <citation type="journal article" date="2024" name="BMC Genomics">
        <title>De novo assembly and annotation of Popillia japonica's genome with initial clues to its potential as an invasive pest.</title>
        <authorList>
            <person name="Cucini C."/>
            <person name="Boschi S."/>
            <person name="Funari R."/>
            <person name="Cardaioli E."/>
            <person name="Iannotti N."/>
            <person name="Marturano G."/>
            <person name="Paoli F."/>
            <person name="Bruttini M."/>
            <person name="Carapelli A."/>
            <person name="Frati F."/>
            <person name="Nardi F."/>
        </authorList>
    </citation>
    <scope>NUCLEOTIDE SEQUENCE [LARGE SCALE GENOMIC DNA]</scope>
    <source>
        <strain evidence="11">DMR45628</strain>
    </source>
</reference>
<evidence type="ECO:0000256" key="4">
    <source>
        <dbReference type="ARBA" id="ARBA00022722"/>
    </source>
</evidence>
<evidence type="ECO:0000256" key="3">
    <source>
        <dbReference type="ARBA" id="ARBA00022695"/>
    </source>
</evidence>
<dbReference type="GO" id="GO:0016787">
    <property type="term" value="F:hydrolase activity"/>
    <property type="evidence" value="ECO:0007669"/>
    <property type="project" value="UniProtKB-KW"/>
</dbReference>
<name>A0AAW1LZF7_POPJA</name>
<evidence type="ECO:0000256" key="8">
    <source>
        <dbReference type="ARBA" id="ARBA00023268"/>
    </source>
</evidence>
<protein>
    <recommendedName>
        <fullName evidence="1">RNA-directed DNA polymerase</fullName>
        <ecNumber evidence="1">2.7.7.49</ecNumber>
    </recommendedName>
</protein>
<feature type="domain" description="Reverse transcriptase RNase H-like" evidence="9">
    <location>
        <begin position="172"/>
        <end position="273"/>
    </location>
</feature>
<keyword evidence="8" id="KW-0511">Multifunctional enzyme</keyword>
<dbReference type="InterPro" id="IPR043128">
    <property type="entry name" value="Rev_trsase/Diguanyl_cyclase"/>
</dbReference>
<feature type="domain" description="Reverse transcriptase/retrotransposon-derived protein RNase H-like" evidence="10">
    <location>
        <begin position="117"/>
        <end position="169"/>
    </location>
</feature>
<evidence type="ECO:0000256" key="7">
    <source>
        <dbReference type="ARBA" id="ARBA00022918"/>
    </source>
</evidence>
<keyword evidence="4" id="KW-0540">Nuclease</keyword>
<dbReference type="PANTHER" id="PTHR37984:SF5">
    <property type="entry name" value="PROTEIN NYNRIN-LIKE"/>
    <property type="match status" value="1"/>
</dbReference>
<evidence type="ECO:0000313" key="12">
    <source>
        <dbReference type="Proteomes" id="UP001458880"/>
    </source>
</evidence>
<dbReference type="AlphaFoldDB" id="A0AAW1LZF7"/>
<dbReference type="Pfam" id="PF17917">
    <property type="entry name" value="RT_RNaseH"/>
    <property type="match status" value="1"/>
</dbReference>
<evidence type="ECO:0000256" key="6">
    <source>
        <dbReference type="ARBA" id="ARBA00022801"/>
    </source>
</evidence>
<dbReference type="InterPro" id="IPR041577">
    <property type="entry name" value="RT_RNaseH_2"/>
</dbReference>
<keyword evidence="2" id="KW-0808">Transferase</keyword>
<keyword evidence="5" id="KW-0255">Endonuclease</keyword>
<dbReference type="FunFam" id="3.30.70.270:FF:000020">
    <property type="entry name" value="Transposon Tf2-6 polyprotein-like Protein"/>
    <property type="match status" value="1"/>
</dbReference>
<evidence type="ECO:0000313" key="11">
    <source>
        <dbReference type="EMBL" id="KAK9739166.1"/>
    </source>
</evidence>
<dbReference type="InterPro" id="IPR043502">
    <property type="entry name" value="DNA/RNA_pol_sf"/>
</dbReference>
<dbReference type="GO" id="GO:0004519">
    <property type="term" value="F:endonuclease activity"/>
    <property type="evidence" value="ECO:0007669"/>
    <property type="project" value="UniProtKB-KW"/>
</dbReference>
<dbReference type="InterPro" id="IPR041373">
    <property type="entry name" value="RT_RNaseH"/>
</dbReference>
<dbReference type="Proteomes" id="UP001458880">
    <property type="component" value="Unassembled WGS sequence"/>
</dbReference>
<dbReference type="InterPro" id="IPR050951">
    <property type="entry name" value="Retrovirus_Pol_polyprotein"/>
</dbReference>
<evidence type="ECO:0000256" key="1">
    <source>
        <dbReference type="ARBA" id="ARBA00012493"/>
    </source>
</evidence>
<evidence type="ECO:0000256" key="5">
    <source>
        <dbReference type="ARBA" id="ARBA00022759"/>
    </source>
</evidence>
<dbReference type="CDD" id="cd09274">
    <property type="entry name" value="RNase_HI_RT_Ty3"/>
    <property type="match status" value="1"/>
</dbReference>
<proteinExistence type="predicted"/>
<comment type="caution">
    <text evidence="11">The sequence shown here is derived from an EMBL/GenBank/DDBJ whole genome shotgun (WGS) entry which is preliminary data.</text>
</comment>
<accession>A0AAW1LZF7</accession>
<sequence>MIYVDDILIPTETIEENLEILKQVLTLLVQNRLTLRIDQCRFLANKITHLGYEIENSQVRPSGEHTLAITNYPQSRTTRELQSFIGLDSYFRKFVRNFAVIAKPLYDVKRNVDFYFGPEQTLAFNTIKNKLSEQPVLSIYSPTAETQLHCDASALGFAGILLQKQNDGKFLAETQLHCDASALGFAGILLQKQNDGKFHPISYFSQRTTKAESKLHSFELEMLGIVHRLNRFRTYLHGISFKIITDCNSLNLAMEKKDINPRIMRWSLVLQNYNYEKKDINPRIMRWSLVLQNYNYSLEHKRGNLMQHVDALSRPQCSYNRREHTWE</sequence>
<evidence type="ECO:0000259" key="10">
    <source>
        <dbReference type="Pfam" id="PF17919"/>
    </source>
</evidence>
<dbReference type="Gene3D" id="3.30.70.270">
    <property type="match status" value="2"/>
</dbReference>